<gene>
    <name evidence="8" type="ORF">BN973_03699</name>
</gene>
<evidence type="ECO:0000256" key="5">
    <source>
        <dbReference type="ARBA" id="ARBA00023136"/>
    </source>
</evidence>
<reference evidence="8" key="2">
    <citation type="submission" date="2014-04" db="EMBL/GenBank/DDBJ databases">
        <authorList>
            <person name="Urmite Genomes U."/>
        </authorList>
    </citation>
    <scope>NUCLEOTIDE SEQUENCE</scope>
    <source>
        <strain evidence="8">DSM 44626</strain>
    </source>
</reference>
<dbReference type="eggNOG" id="COG1714">
    <property type="taxonomic scope" value="Bacteria"/>
</dbReference>
<dbReference type="InterPro" id="IPR051791">
    <property type="entry name" value="Pra-immunoreactive"/>
</dbReference>
<sequence length="181" mass="19501">MTTRPTNLKGCNGGFYCEAHGPQKRIWSAARMQQPIPALRRGELMAESRPAYPGEMLGLPKSGSGSLASMGRRLAALMVDWLIAYGLAALAMAFGMFSERMLSTAVLVIWFLLGVVAVRLYGFTPGQLALGLQVVALDGRLGVGRVVVRGLLVALVVPALFTDWDGRGIQDRVTNTAVVRR</sequence>
<dbReference type="Pfam" id="PF06271">
    <property type="entry name" value="RDD"/>
    <property type="match status" value="1"/>
</dbReference>
<dbReference type="Proteomes" id="UP000028880">
    <property type="component" value="Unassembled WGS sequence"/>
</dbReference>
<dbReference type="GO" id="GO:0005886">
    <property type="term" value="C:plasma membrane"/>
    <property type="evidence" value="ECO:0007669"/>
    <property type="project" value="UniProtKB-SubCell"/>
</dbReference>
<dbReference type="InterPro" id="IPR010432">
    <property type="entry name" value="RDD"/>
</dbReference>
<name>A0A024JZU1_9MYCO</name>
<protein>
    <submittedName>
        <fullName evidence="8">RDD family protein, putative</fullName>
    </submittedName>
</protein>
<evidence type="ECO:0000256" key="3">
    <source>
        <dbReference type="ARBA" id="ARBA00022692"/>
    </source>
</evidence>
<dbReference type="PANTHER" id="PTHR36115:SF6">
    <property type="entry name" value="PROLINE-RICH ANTIGEN HOMOLOG"/>
    <property type="match status" value="1"/>
</dbReference>
<keyword evidence="4 6" id="KW-1133">Transmembrane helix</keyword>
<dbReference type="HOGENOM" id="CLU_110186_0_0_11"/>
<accession>A0A024JZU1</accession>
<comment type="subcellular location">
    <subcellularLocation>
        <location evidence="1">Cell membrane</location>
        <topology evidence="1">Multi-pass membrane protein</topology>
    </subcellularLocation>
</comment>
<evidence type="ECO:0000256" key="1">
    <source>
        <dbReference type="ARBA" id="ARBA00004651"/>
    </source>
</evidence>
<keyword evidence="3 6" id="KW-0812">Transmembrane</keyword>
<keyword evidence="5 6" id="KW-0472">Membrane</keyword>
<dbReference type="PANTHER" id="PTHR36115">
    <property type="entry name" value="PROLINE-RICH ANTIGEN HOMOLOG-RELATED"/>
    <property type="match status" value="1"/>
</dbReference>
<dbReference type="EMBL" id="HG964446">
    <property type="protein sequence ID" value="CDO89325.1"/>
    <property type="molecule type" value="Genomic_DNA"/>
</dbReference>
<reference evidence="8" key="1">
    <citation type="journal article" date="2014" name="Genome Announc.">
        <title>Draft Genome Sequence of Mycobacterium triplex DSM 44626.</title>
        <authorList>
            <person name="Sassi M."/>
            <person name="Croce O."/>
            <person name="Robert C."/>
            <person name="Raoult D."/>
            <person name="Drancourt M."/>
        </authorList>
    </citation>
    <scope>NUCLEOTIDE SEQUENCE [LARGE SCALE GENOMIC DNA]</scope>
    <source>
        <strain evidence="8">DSM 44626</strain>
    </source>
</reference>
<keyword evidence="2" id="KW-1003">Cell membrane</keyword>
<feature type="domain" description="RDD" evidence="7">
    <location>
        <begin position="67"/>
        <end position="155"/>
    </location>
</feature>
<proteinExistence type="predicted"/>
<dbReference type="AlphaFoldDB" id="A0A024JZU1"/>
<organism evidence="8">
    <name type="scientific">Mycobacterium triplex</name>
    <dbReference type="NCBI Taxonomy" id="47839"/>
    <lineage>
        <taxon>Bacteria</taxon>
        <taxon>Bacillati</taxon>
        <taxon>Actinomycetota</taxon>
        <taxon>Actinomycetes</taxon>
        <taxon>Mycobacteriales</taxon>
        <taxon>Mycobacteriaceae</taxon>
        <taxon>Mycobacterium</taxon>
        <taxon>Mycobacterium simiae complex</taxon>
    </lineage>
</organism>
<feature type="transmembrane region" description="Helical" evidence="6">
    <location>
        <begin position="74"/>
        <end position="94"/>
    </location>
</feature>
<evidence type="ECO:0000256" key="4">
    <source>
        <dbReference type="ARBA" id="ARBA00022989"/>
    </source>
</evidence>
<evidence type="ECO:0000313" key="8">
    <source>
        <dbReference type="EMBL" id="CDO89325.1"/>
    </source>
</evidence>
<evidence type="ECO:0000256" key="2">
    <source>
        <dbReference type="ARBA" id="ARBA00022475"/>
    </source>
</evidence>
<evidence type="ECO:0000256" key="6">
    <source>
        <dbReference type="SAM" id="Phobius"/>
    </source>
</evidence>
<evidence type="ECO:0000259" key="7">
    <source>
        <dbReference type="Pfam" id="PF06271"/>
    </source>
</evidence>
<dbReference type="STRING" id="47839.BN973_03699"/>
<feature type="transmembrane region" description="Helical" evidence="6">
    <location>
        <begin position="101"/>
        <end position="122"/>
    </location>
</feature>